<evidence type="ECO:0000256" key="1">
    <source>
        <dbReference type="SAM" id="MobiDB-lite"/>
    </source>
</evidence>
<organism evidence="2 3">
    <name type="scientific">Exidia glandulosa HHB12029</name>
    <dbReference type="NCBI Taxonomy" id="1314781"/>
    <lineage>
        <taxon>Eukaryota</taxon>
        <taxon>Fungi</taxon>
        <taxon>Dikarya</taxon>
        <taxon>Basidiomycota</taxon>
        <taxon>Agaricomycotina</taxon>
        <taxon>Agaricomycetes</taxon>
        <taxon>Auriculariales</taxon>
        <taxon>Exidiaceae</taxon>
        <taxon>Exidia</taxon>
    </lineage>
</organism>
<proteinExistence type="predicted"/>
<feature type="compositionally biased region" description="Acidic residues" evidence="1">
    <location>
        <begin position="94"/>
        <end position="105"/>
    </location>
</feature>
<protein>
    <submittedName>
        <fullName evidence="2">Uncharacterized protein</fullName>
    </submittedName>
</protein>
<gene>
    <name evidence="2" type="ORF">EXIGLDRAFT_767204</name>
</gene>
<feature type="region of interest" description="Disordered" evidence="1">
    <location>
        <begin position="52"/>
        <end position="114"/>
    </location>
</feature>
<sequence>MPSTAIPSYYRISLSTSTPHLWKMQTINSPRPLDPHTVAKTGVVKYLTNMLRRAKKEQNDAARNEPLPPLPSSQTTTSPSKAHGSTQPTVTPTEQDDTTEDEYETTESALRWARGEDFTIDGFIRLSQPIDKDSENCSHD</sequence>
<name>A0A165J585_EXIGL</name>
<dbReference type="Proteomes" id="UP000077266">
    <property type="component" value="Unassembled WGS sequence"/>
</dbReference>
<feature type="compositionally biased region" description="Low complexity" evidence="1">
    <location>
        <begin position="72"/>
        <end position="93"/>
    </location>
</feature>
<evidence type="ECO:0000313" key="3">
    <source>
        <dbReference type="Proteomes" id="UP000077266"/>
    </source>
</evidence>
<keyword evidence="3" id="KW-1185">Reference proteome</keyword>
<reference evidence="2 3" key="1">
    <citation type="journal article" date="2016" name="Mol. Biol. Evol.">
        <title>Comparative Genomics of Early-Diverging Mushroom-Forming Fungi Provides Insights into the Origins of Lignocellulose Decay Capabilities.</title>
        <authorList>
            <person name="Nagy L.G."/>
            <person name="Riley R."/>
            <person name="Tritt A."/>
            <person name="Adam C."/>
            <person name="Daum C."/>
            <person name="Floudas D."/>
            <person name="Sun H."/>
            <person name="Yadav J.S."/>
            <person name="Pangilinan J."/>
            <person name="Larsson K.H."/>
            <person name="Matsuura K."/>
            <person name="Barry K."/>
            <person name="Labutti K."/>
            <person name="Kuo R."/>
            <person name="Ohm R.A."/>
            <person name="Bhattacharya S.S."/>
            <person name="Shirouzu T."/>
            <person name="Yoshinaga Y."/>
            <person name="Martin F.M."/>
            <person name="Grigoriev I.V."/>
            <person name="Hibbett D.S."/>
        </authorList>
    </citation>
    <scope>NUCLEOTIDE SEQUENCE [LARGE SCALE GENOMIC DNA]</scope>
    <source>
        <strain evidence="2 3">HHB12029</strain>
    </source>
</reference>
<accession>A0A165J585</accession>
<dbReference type="EMBL" id="KV425974">
    <property type="protein sequence ID" value="KZV94351.1"/>
    <property type="molecule type" value="Genomic_DNA"/>
</dbReference>
<evidence type="ECO:0000313" key="2">
    <source>
        <dbReference type="EMBL" id="KZV94351.1"/>
    </source>
</evidence>
<dbReference type="InParanoid" id="A0A165J585"/>
<dbReference type="AlphaFoldDB" id="A0A165J585"/>